<gene>
    <name evidence="2" type="ORF">PODLI_1B015644</name>
</gene>
<reference evidence="2" key="1">
    <citation type="submission" date="2022-12" db="EMBL/GenBank/DDBJ databases">
        <authorList>
            <person name="Alioto T."/>
            <person name="Alioto T."/>
            <person name="Gomez Garrido J."/>
        </authorList>
    </citation>
    <scope>NUCLEOTIDE SEQUENCE</scope>
</reference>
<feature type="region of interest" description="Disordered" evidence="1">
    <location>
        <begin position="47"/>
        <end position="66"/>
    </location>
</feature>
<proteinExistence type="predicted"/>
<keyword evidence="3" id="KW-1185">Reference proteome</keyword>
<name>A0AA35NY81_9SAUR</name>
<dbReference type="EMBL" id="OX395127">
    <property type="protein sequence ID" value="CAI5765925.1"/>
    <property type="molecule type" value="Genomic_DNA"/>
</dbReference>
<accession>A0AA35NY81</accession>
<feature type="compositionally biased region" description="Polar residues" evidence="1">
    <location>
        <begin position="49"/>
        <end position="66"/>
    </location>
</feature>
<dbReference type="AlphaFoldDB" id="A0AA35NY81"/>
<dbReference type="Proteomes" id="UP001178461">
    <property type="component" value="Chromosome 2"/>
</dbReference>
<sequence length="66" mass="6920">MPQSGAAPGTGDGRLRSSWGYGASVLSSSLLSFNPNPRDCHRDLFALFTSPSSPTHPGNNTTQGEE</sequence>
<organism evidence="2 3">
    <name type="scientific">Podarcis lilfordi</name>
    <name type="common">Lilford's wall lizard</name>
    <dbReference type="NCBI Taxonomy" id="74358"/>
    <lineage>
        <taxon>Eukaryota</taxon>
        <taxon>Metazoa</taxon>
        <taxon>Chordata</taxon>
        <taxon>Craniata</taxon>
        <taxon>Vertebrata</taxon>
        <taxon>Euteleostomi</taxon>
        <taxon>Lepidosauria</taxon>
        <taxon>Squamata</taxon>
        <taxon>Bifurcata</taxon>
        <taxon>Unidentata</taxon>
        <taxon>Episquamata</taxon>
        <taxon>Laterata</taxon>
        <taxon>Lacertibaenia</taxon>
        <taxon>Lacertidae</taxon>
        <taxon>Podarcis</taxon>
    </lineage>
</organism>
<evidence type="ECO:0000313" key="3">
    <source>
        <dbReference type="Proteomes" id="UP001178461"/>
    </source>
</evidence>
<evidence type="ECO:0000256" key="1">
    <source>
        <dbReference type="SAM" id="MobiDB-lite"/>
    </source>
</evidence>
<evidence type="ECO:0000313" key="2">
    <source>
        <dbReference type="EMBL" id="CAI5765925.1"/>
    </source>
</evidence>
<protein>
    <submittedName>
        <fullName evidence="2">Uncharacterized protein</fullName>
    </submittedName>
</protein>